<accession>A0A382MPW4</accession>
<gene>
    <name evidence="1" type="ORF">METZ01_LOCUS303868</name>
</gene>
<proteinExistence type="predicted"/>
<evidence type="ECO:0000313" key="1">
    <source>
        <dbReference type="EMBL" id="SVC51014.1"/>
    </source>
</evidence>
<organism evidence="1">
    <name type="scientific">marine metagenome</name>
    <dbReference type="NCBI Taxonomy" id="408172"/>
    <lineage>
        <taxon>unclassified sequences</taxon>
        <taxon>metagenomes</taxon>
        <taxon>ecological metagenomes</taxon>
    </lineage>
</organism>
<dbReference type="EMBL" id="UINC01095159">
    <property type="protein sequence ID" value="SVC51014.1"/>
    <property type="molecule type" value="Genomic_DNA"/>
</dbReference>
<dbReference type="AlphaFoldDB" id="A0A382MPW4"/>
<sequence length="102" mass="11185">IDPCYAFKDDYFGVDTETTGGNYDAICRVSIADTFGEFPLPANGYSGNVGVVTSSGYGDGNYPVFVDVNDDGRVVELRIAFEGIRHSDYLIMMNHEEEEGLI</sequence>
<protein>
    <submittedName>
        <fullName evidence="1">Uncharacterized protein</fullName>
    </submittedName>
</protein>
<dbReference type="Pfam" id="PF14025">
    <property type="entry name" value="DUF4241"/>
    <property type="match status" value="1"/>
</dbReference>
<feature type="non-terminal residue" evidence="1">
    <location>
        <position position="1"/>
    </location>
</feature>
<name>A0A382MPW4_9ZZZZ</name>
<reference evidence="1" key="1">
    <citation type="submission" date="2018-05" db="EMBL/GenBank/DDBJ databases">
        <authorList>
            <person name="Lanie J.A."/>
            <person name="Ng W.-L."/>
            <person name="Kazmierczak K.M."/>
            <person name="Andrzejewski T.M."/>
            <person name="Davidsen T.M."/>
            <person name="Wayne K.J."/>
            <person name="Tettelin H."/>
            <person name="Glass J.I."/>
            <person name="Rusch D."/>
            <person name="Podicherti R."/>
            <person name="Tsui H.-C.T."/>
            <person name="Winkler M.E."/>
        </authorList>
    </citation>
    <scope>NUCLEOTIDE SEQUENCE</scope>
</reference>
<dbReference type="InterPro" id="IPR025335">
    <property type="entry name" value="DUF4241"/>
</dbReference>